<dbReference type="Pfam" id="PF13456">
    <property type="entry name" value="RVT_3"/>
    <property type="match status" value="1"/>
</dbReference>
<name>A0AAD5IQ07_ACENE</name>
<reference evidence="2" key="1">
    <citation type="journal article" date="2022" name="Plant J.">
        <title>Strategies of tolerance reflected in two North American maple genomes.</title>
        <authorList>
            <person name="McEvoy S.L."/>
            <person name="Sezen U.U."/>
            <person name="Trouern-Trend A."/>
            <person name="McMahon S.M."/>
            <person name="Schaberg P.G."/>
            <person name="Yang J."/>
            <person name="Wegrzyn J.L."/>
            <person name="Swenson N.G."/>
        </authorList>
    </citation>
    <scope>NUCLEOTIDE SEQUENCE</scope>
    <source>
        <strain evidence="2">91603</strain>
    </source>
</reference>
<accession>A0AAD5IQ07</accession>
<dbReference type="Proteomes" id="UP001064489">
    <property type="component" value="Chromosome 8"/>
</dbReference>
<evidence type="ECO:0000313" key="2">
    <source>
        <dbReference type="EMBL" id="KAI9174054.1"/>
    </source>
</evidence>
<gene>
    <name evidence="2" type="ORF">LWI28_011217</name>
</gene>
<dbReference type="GO" id="GO:0003676">
    <property type="term" value="F:nucleic acid binding"/>
    <property type="evidence" value="ECO:0007669"/>
    <property type="project" value="InterPro"/>
</dbReference>
<evidence type="ECO:0000313" key="3">
    <source>
        <dbReference type="Proteomes" id="UP001064489"/>
    </source>
</evidence>
<reference evidence="2" key="2">
    <citation type="submission" date="2023-02" db="EMBL/GenBank/DDBJ databases">
        <authorList>
            <person name="Swenson N.G."/>
            <person name="Wegrzyn J.L."/>
            <person name="Mcevoy S.L."/>
        </authorList>
    </citation>
    <scope>NUCLEOTIDE SEQUENCE</scope>
    <source>
        <strain evidence="2">91603</strain>
        <tissue evidence="2">Leaf</tissue>
    </source>
</reference>
<organism evidence="2 3">
    <name type="scientific">Acer negundo</name>
    <name type="common">Box elder</name>
    <dbReference type="NCBI Taxonomy" id="4023"/>
    <lineage>
        <taxon>Eukaryota</taxon>
        <taxon>Viridiplantae</taxon>
        <taxon>Streptophyta</taxon>
        <taxon>Embryophyta</taxon>
        <taxon>Tracheophyta</taxon>
        <taxon>Spermatophyta</taxon>
        <taxon>Magnoliopsida</taxon>
        <taxon>eudicotyledons</taxon>
        <taxon>Gunneridae</taxon>
        <taxon>Pentapetalae</taxon>
        <taxon>rosids</taxon>
        <taxon>malvids</taxon>
        <taxon>Sapindales</taxon>
        <taxon>Sapindaceae</taxon>
        <taxon>Hippocastanoideae</taxon>
        <taxon>Acereae</taxon>
        <taxon>Acer</taxon>
    </lineage>
</organism>
<comment type="caution">
    <text evidence="2">The sequence shown here is derived from an EMBL/GenBank/DDBJ whole genome shotgun (WGS) entry which is preliminary data.</text>
</comment>
<dbReference type="InterPro" id="IPR002156">
    <property type="entry name" value="RNaseH_domain"/>
</dbReference>
<proteinExistence type="predicted"/>
<dbReference type="EMBL" id="JAJSOW010000103">
    <property type="protein sequence ID" value="KAI9174054.1"/>
    <property type="molecule type" value="Genomic_DNA"/>
</dbReference>
<dbReference type="GO" id="GO:0004523">
    <property type="term" value="F:RNA-DNA hybrid ribonuclease activity"/>
    <property type="evidence" value="ECO:0007669"/>
    <property type="project" value="InterPro"/>
</dbReference>
<protein>
    <recommendedName>
        <fullName evidence="1">RNase H type-1 domain-containing protein</fullName>
    </recommendedName>
</protein>
<keyword evidence="3" id="KW-1185">Reference proteome</keyword>
<dbReference type="AlphaFoldDB" id="A0AAD5IQ07"/>
<sequence>MYHYLPDLKMSPRNLIGAKQRGRLGGKVWYNAHFVPFSWVRRATFSPHVGAMVRVYSVYVANGRLTPQGDAISGLLCSFCSFESSVVRRPYHASDTLICVIVREVAEAMALLYGIRGAVVAGFVPTVVELYARMVVDIVNSGIVPFANIGNIIADILYVIHCNPITVSFVPRLTNSVVGYLLYGR</sequence>
<evidence type="ECO:0000259" key="1">
    <source>
        <dbReference type="Pfam" id="PF13456"/>
    </source>
</evidence>
<feature type="domain" description="RNase H type-1" evidence="1">
    <location>
        <begin position="103"/>
        <end position="179"/>
    </location>
</feature>